<evidence type="ECO:0000313" key="2">
    <source>
        <dbReference type="RefSeq" id="XP_034114564.2"/>
    </source>
</evidence>
<dbReference type="AlphaFoldDB" id="A0A6P8XNF6"/>
<organism evidence="1 2">
    <name type="scientific">Drosophila albomicans</name>
    <name type="common">Fruit fly</name>
    <dbReference type="NCBI Taxonomy" id="7291"/>
    <lineage>
        <taxon>Eukaryota</taxon>
        <taxon>Metazoa</taxon>
        <taxon>Ecdysozoa</taxon>
        <taxon>Arthropoda</taxon>
        <taxon>Hexapoda</taxon>
        <taxon>Insecta</taxon>
        <taxon>Pterygota</taxon>
        <taxon>Neoptera</taxon>
        <taxon>Endopterygota</taxon>
        <taxon>Diptera</taxon>
        <taxon>Brachycera</taxon>
        <taxon>Muscomorpha</taxon>
        <taxon>Ephydroidea</taxon>
        <taxon>Drosophilidae</taxon>
        <taxon>Drosophila</taxon>
    </lineage>
</organism>
<gene>
    <name evidence="2" type="primary">LOC117574738</name>
</gene>
<accession>A0A6P8XNF6</accession>
<dbReference type="SUPFAM" id="SSF52047">
    <property type="entry name" value="RNI-like"/>
    <property type="match status" value="1"/>
</dbReference>
<dbReference type="Proteomes" id="UP000515160">
    <property type="component" value="Chromosome 2R"/>
</dbReference>
<sequence length="427" mass="49509">MSGKEAQQTFKSSTETAPTPKQIWTTLRFCLRYANDEANIFTRLLKILEAADIVTILSKMPESELRRLVLMIAKRLPKIRLHLSDVVKFKSLCEERDVPTLPLIRTCDLAPPKSAPNDGDLSGQFLFLGALLPHLEVLNIRAAISIPFPNNLQHLHTLFVHQSIYDNMFKDICEKCPLLQQLYLRNETHPEVALDMACVVKLEQLRRLQLPIMVKTPAAIGQLQHLTHLTLHHQQLWPDVDWMLIVREIIYAKRYELRRMSCDGTWLPRPLDLSLLQLHKCWALKELLLSNCKLAAPSDRHLLPLCCERFCLRDCTLNRLHVYLRGSYQLRSLELFKCQLVPNDGTLFMALLNQRKRMPVLHPLQLSFSGSSSLRLELIRWNKEKSQFWDEWLQVQEVDENEMIAKPQVATINMTFGKPLIYPTDLD</sequence>
<reference evidence="2" key="1">
    <citation type="submission" date="2025-08" db="UniProtKB">
        <authorList>
            <consortium name="RefSeq"/>
        </authorList>
    </citation>
    <scope>IDENTIFICATION</scope>
    <source>
        <strain evidence="2">15112-1751.03</strain>
        <tissue evidence="2">Whole Adult</tissue>
    </source>
</reference>
<keyword evidence="1" id="KW-1185">Reference proteome</keyword>
<dbReference type="InterPro" id="IPR032675">
    <property type="entry name" value="LRR_dom_sf"/>
</dbReference>
<dbReference type="Gene3D" id="3.80.10.10">
    <property type="entry name" value="Ribonuclease Inhibitor"/>
    <property type="match status" value="1"/>
</dbReference>
<dbReference type="RefSeq" id="XP_034114564.2">
    <property type="nucleotide sequence ID" value="XM_034258673.2"/>
</dbReference>
<protein>
    <submittedName>
        <fullName evidence="2">Uncharacterized protein LOC117574738</fullName>
    </submittedName>
</protein>
<proteinExistence type="predicted"/>
<evidence type="ECO:0000313" key="1">
    <source>
        <dbReference type="Proteomes" id="UP000515160"/>
    </source>
</evidence>
<name>A0A6P8XNF6_DROAB</name>
<dbReference type="OrthoDB" id="7864693at2759"/>
<dbReference type="GeneID" id="117574738"/>